<feature type="compositionally biased region" description="Basic residues" evidence="1">
    <location>
        <begin position="697"/>
        <end position="727"/>
    </location>
</feature>
<comment type="caution">
    <text evidence="2">The sequence shown here is derived from an EMBL/GenBank/DDBJ whole genome shotgun (WGS) entry which is preliminary data.</text>
</comment>
<dbReference type="Proteomes" id="UP001149813">
    <property type="component" value="Unassembled WGS sequence"/>
</dbReference>
<evidence type="ECO:0008006" key="4">
    <source>
        <dbReference type="Google" id="ProtNLM"/>
    </source>
</evidence>
<evidence type="ECO:0000313" key="2">
    <source>
        <dbReference type="EMBL" id="KAJ1722648.1"/>
    </source>
</evidence>
<evidence type="ECO:0000313" key="3">
    <source>
        <dbReference type="Proteomes" id="UP001149813"/>
    </source>
</evidence>
<evidence type="ECO:0000256" key="1">
    <source>
        <dbReference type="SAM" id="MobiDB-lite"/>
    </source>
</evidence>
<dbReference type="GO" id="GO:0005740">
    <property type="term" value="C:mitochondrial envelope"/>
    <property type="evidence" value="ECO:0007669"/>
    <property type="project" value="TreeGrafter"/>
</dbReference>
<dbReference type="AlphaFoldDB" id="A0A9W7Y278"/>
<dbReference type="PANTHER" id="PTHR31014">
    <property type="entry name" value="MITOCHONDRIAL TRANSLATION SYSTEM COMPONENT PET127-RELATED"/>
    <property type="match status" value="1"/>
</dbReference>
<feature type="compositionally biased region" description="Polar residues" evidence="1">
    <location>
        <begin position="525"/>
        <end position="535"/>
    </location>
</feature>
<feature type="region of interest" description="Disordered" evidence="1">
    <location>
        <begin position="502"/>
        <end position="537"/>
    </location>
</feature>
<sequence length="744" mass="85210">MSSRLLWLHSRSSAPLKTHRFSSASVQLYRSYTSTKGSPDQDLKDQDTSDSPSVVIETPPVYTREEAQEIEDSTVKSSRAGLRTDFIKEREPVVVHKLTYPFQTNKWYRIIPDAVDFVQVGNSHIKRVPRLQHGLERVLFSPGVHCLEDPHSGVYNFDPYIRNITQPDEFDYDKLTPYITSSKDETLMGYARKCRKHFVGSTSSMTHALSHLYFAISGGKQPDVSSLSMAYTDMPTNFTRGMRYPASIALRYHDGVYGIDADKSFDVKDSILSILGKSLEKLLTASPKEFETYKKQNSWKVKDIQEENYHYVQFDEFVLRSQLDCRDDRLPRKTFDLKTRGTLAIRMDLENYEVSKGYQINTLKGRLQSFEREYYDMARSAFLKYNFQTRIGNMDGIFVAYHNTARMFGFQYITRQEMDNVIFGNEATGTKMFRSILILLGKILRSITDQFPKKDIRVTFDSSFNSGKLNIWVEMINDEAEAVALQQYDELGINGSRVRNPRVAQPLKTADGRTDPFDTSDPLDAQSSKDSTSASELDDTEFDLADFIYINDKETIQHYTMDAFSTYNNMDTDEPVTVRNKDDVLFINWKLTKSRAPQESIMMRYKQLRLRQATYFERASPDTPEEELSPMIKILRNISRRNMWRNNTPRGKVVVNRSKRPTVASKWPSVHSDQAGDDAGNAKANDPADESAENKPHKPSKAASKKSASRNSRSSKKKGSNRIVKRPKAGESQKDTTTKDSDVE</sequence>
<dbReference type="OrthoDB" id="10249045at2759"/>
<dbReference type="EMBL" id="JANBOJ010000101">
    <property type="protein sequence ID" value="KAJ1722648.1"/>
    <property type="molecule type" value="Genomic_DNA"/>
</dbReference>
<name>A0A9W7Y278_9FUNG</name>
<feature type="region of interest" description="Disordered" evidence="1">
    <location>
        <begin position="643"/>
        <end position="744"/>
    </location>
</feature>
<protein>
    <recommendedName>
        <fullName evidence="4">Pet127-domain-containing protein</fullName>
    </recommendedName>
</protein>
<dbReference type="Pfam" id="PF08634">
    <property type="entry name" value="Pet127"/>
    <property type="match status" value="1"/>
</dbReference>
<dbReference type="PANTHER" id="PTHR31014:SF0">
    <property type="entry name" value="MITOCHONDRIAL TRANSLATION SYSTEM COMPONENT PET127-RELATED"/>
    <property type="match status" value="1"/>
</dbReference>
<proteinExistence type="predicted"/>
<accession>A0A9W7Y278</accession>
<feature type="region of interest" description="Disordered" evidence="1">
    <location>
        <begin position="33"/>
        <end position="57"/>
    </location>
</feature>
<keyword evidence="3" id="KW-1185">Reference proteome</keyword>
<dbReference type="GO" id="GO:0000964">
    <property type="term" value="P:mitochondrial RNA 5'-end processing"/>
    <property type="evidence" value="ECO:0007669"/>
    <property type="project" value="TreeGrafter"/>
</dbReference>
<gene>
    <name evidence="2" type="ORF">LPJ53_002952</name>
</gene>
<reference evidence="2" key="1">
    <citation type="submission" date="2022-07" db="EMBL/GenBank/DDBJ databases">
        <title>Phylogenomic reconstructions and comparative analyses of Kickxellomycotina fungi.</title>
        <authorList>
            <person name="Reynolds N.K."/>
            <person name="Stajich J.E."/>
            <person name="Barry K."/>
            <person name="Grigoriev I.V."/>
            <person name="Crous P."/>
            <person name="Smith M.E."/>
        </authorList>
    </citation>
    <scope>NUCLEOTIDE SEQUENCE</scope>
    <source>
        <strain evidence="2">NBRC 32514</strain>
    </source>
</reference>
<dbReference type="InterPro" id="IPR013943">
    <property type="entry name" value="Pet127"/>
</dbReference>
<organism evidence="2 3">
    <name type="scientific">Coemansia erecta</name>
    <dbReference type="NCBI Taxonomy" id="147472"/>
    <lineage>
        <taxon>Eukaryota</taxon>
        <taxon>Fungi</taxon>
        <taxon>Fungi incertae sedis</taxon>
        <taxon>Zoopagomycota</taxon>
        <taxon>Kickxellomycotina</taxon>
        <taxon>Kickxellomycetes</taxon>
        <taxon>Kickxellales</taxon>
        <taxon>Kickxellaceae</taxon>
        <taxon>Coemansia</taxon>
    </lineage>
</organism>
<feature type="compositionally biased region" description="Basic and acidic residues" evidence="1">
    <location>
        <begin position="728"/>
        <end position="744"/>
    </location>
</feature>